<evidence type="ECO:0000256" key="1">
    <source>
        <dbReference type="SAM" id="MobiDB-lite"/>
    </source>
</evidence>
<name>A0A0G1YI22_9BACT</name>
<protein>
    <submittedName>
        <fullName evidence="2">Uncharacterized protein</fullName>
    </submittedName>
</protein>
<sequence>MIRILARYVGISLLAITLIASVSPAYGVVSGPTAQKPATANGSQVGNNIKAPAKAGPTIYGVKLGVPTDKPIVPGGVAQFTILYQTKKNGPFAPATYYNHTVSLLGVGNAEALDDQGHYQVSLTKNNGEPLPAGEFPVRVKTQNGVFTPGSIFAHEVKVWGVKAEIKNKPPIYVGDPLYFTVSYQLEENGPFYSLTLPNHKIEIKGLGQILPLNQFGQYSVVLKKPTGELLPAGEYVINSAQYNNKGEWEGNLGVDVFTIEESQIFGVKIEYLDPAPYYTGEKVRFRTLYQLEPDGPYVPRSLGAYQLGVKKTDQNLYAPLKKLNQKGYYMATFRGENGVNLPAGTYIYELKDESGKLHFDTIEVADAKVNAVKYQLLSPAQAYGGNTIEFKLNYQLGSSPGFIGKTFTGHSVTVEGSDDAWIAAAYPLDKQGLYQVSLRDKKNQSFPPGSYFVVVNTHEGALGDSGFALGGLVVKDKSSQPPIDPDDILKYSPAIGDKDGGPGDGKLEEIIKKTDDVIIKPVEPRSKEDSGKDRAKEPTASEDPKSAPGVTESGPVIASLAVTNKDNGAWLGTANSGYQTLGTYAAKQLITVPGTIAEVYFKPAIKSQSASDTYGYVWVDSGTGPTNFDATLAAKLAAKANFFKNDYNTIPVTDYYRGRYITLLLFARDNDGASRVANMPVEVDDVIAVHVEFLPKAAPTASLACADQTGGDGSYTLCWGKKLTHSSGVSVAYSSLDGDGAWIVLNGGENTFVPAPSKSQTILSPDGKTSVTVKVVALSKTDSTVTVQVSSTAVVPTRPAPEAAASSPAATSTVITTPVRSISRATATPIGSAALLALRPLVIDFEDVTADPAASYLDKYGVTFTADNGKAIFVGPANRNNAATASGSYSLMNDATFPKTSANDPLVVKIKNGASAIGFYLGNANIYGIQATAKVTLSGKEGNVLATFSDTPGYPVTTYFGAQSSQPVYEVRIDYGDTTLSEVIDSFMLVPSAAAFVR</sequence>
<dbReference type="EMBL" id="LCRX01000002">
    <property type="protein sequence ID" value="KKW42886.1"/>
    <property type="molecule type" value="Genomic_DNA"/>
</dbReference>
<proteinExistence type="predicted"/>
<dbReference type="Proteomes" id="UP000033870">
    <property type="component" value="Unassembled WGS sequence"/>
</dbReference>
<dbReference type="AlphaFoldDB" id="A0A0G1YI22"/>
<evidence type="ECO:0000313" key="2">
    <source>
        <dbReference type="EMBL" id="KKW42886.1"/>
    </source>
</evidence>
<feature type="region of interest" description="Disordered" evidence="1">
    <location>
        <begin position="479"/>
        <end position="555"/>
    </location>
</feature>
<reference evidence="2 3" key="1">
    <citation type="journal article" date="2015" name="Nature">
        <title>rRNA introns, odd ribosomes, and small enigmatic genomes across a large radiation of phyla.</title>
        <authorList>
            <person name="Brown C.T."/>
            <person name="Hug L.A."/>
            <person name="Thomas B.C."/>
            <person name="Sharon I."/>
            <person name="Castelle C.J."/>
            <person name="Singh A."/>
            <person name="Wilkins M.J."/>
            <person name="Williams K.H."/>
            <person name="Banfield J.F."/>
        </authorList>
    </citation>
    <scope>NUCLEOTIDE SEQUENCE [LARGE SCALE GENOMIC DNA]</scope>
</reference>
<gene>
    <name evidence="2" type="ORF">UY92_C0002G0003</name>
</gene>
<evidence type="ECO:0000313" key="3">
    <source>
        <dbReference type="Proteomes" id="UP000033870"/>
    </source>
</evidence>
<accession>A0A0G1YI22</accession>
<comment type="caution">
    <text evidence="2">The sequence shown here is derived from an EMBL/GenBank/DDBJ whole genome shotgun (WGS) entry which is preliminary data.</text>
</comment>
<feature type="compositionally biased region" description="Basic and acidic residues" evidence="1">
    <location>
        <begin position="497"/>
        <end position="546"/>
    </location>
</feature>
<organism evidence="2 3">
    <name type="scientific">Candidatus Magasanikbacteria bacterium GW2011_GWA2_56_11</name>
    <dbReference type="NCBI Taxonomy" id="1619044"/>
    <lineage>
        <taxon>Bacteria</taxon>
        <taxon>Candidatus Magasanikiibacteriota</taxon>
    </lineage>
</organism>